<accession>A0ABX4F2H8</accession>
<name>A0ABX4F2H8_9BORD</name>
<protein>
    <submittedName>
        <fullName evidence="3">Hemagglutinin</fullName>
    </submittedName>
</protein>
<evidence type="ECO:0000313" key="4">
    <source>
        <dbReference type="Proteomes" id="UP000216354"/>
    </source>
</evidence>
<dbReference type="Gene3D" id="2.130.10.10">
    <property type="entry name" value="YVTN repeat-like/Quinoprotein amine dehydrogenase"/>
    <property type="match status" value="1"/>
</dbReference>
<keyword evidence="4" id="KW-1185">Reference proteome</keyword>
<dbReference type="SUPFAM" id="SSF51004">
    <property type="entry name" value="C-terminal (heme d1) domain of cytochrome cd1-nitrite reductase"/>
    <property type="match status" value="1"/>
</dbReference>
<sequence length="355" mass="37644">MNAPATAAFRHAYVGTRTTRERNARGEGISVYAFDPASASLRCIQVVRELVNPSFLAVDAARTRLYSVHGDQREISAFAIAADGTLAPLNRQSTGGLNPVHLALAPAGGHVVVSNHISGDLAVLPLSADGALEPVCQQIALEGTPGPHRVEQPHAKPHHNPFDPAGRHVVVPDKGLDRVFVFRFDAGRLHPASSVAAREGAGPRHLVFHPRLAMAYAINELDSTVVAYAYDAARGSVSAQQLVLALPPRHTGNSRAAALVIAPDGRHLYASHRGADCLTVFAIEADSGHLRYLVDQPSLGRTPRFATFTPDGRHLFVLNEDSDTIVAFARDAATGTLRPQGAATACASPVCMVFA</sequence>
<dbReference type="Pfam" id="PF10282">
    <property type="entry name" value="Lactonase"/>
    <property type="match status" value="1"/>
</dbReference>
<dbReference type="PANTHER" id="PTHR30344:SF1">
    <property type="entry name" value="6-PHOSPHOGLUCONOLACTONASE"/>
    <property type="match status" value="1"/>
</dbReference>
<keyword evidence="2" id="KW-0313">Glucose metabolism</keyword>
<dbReference type="EMBL" id="NEVR01000001">
    <property type="protein sequence ID" value="OZI67960.1"/>
    <property type="molecule type" value="Genomic_DNA"/>
</dbReference>
<reference evidence="3 4" key="1">
    <citation type="submission" date="2017-05" db="EMBL/GenBank/DDBJ databases">
        <title>Complete and WGS of Bordetella genogroups.</title>
        <authorList>
            <person name="Spilker T."/>
            <person name="Lipuma J."/>
        </authorList>
    </citation>
    <scope>NUCLEOTIDE SEQUENCE [LARGE SCALE GENOMIC DNA]</scope>
    <source>
        <strain evidence="3 4">AU9795</strain>
    </source>
</reference>
<dbReference type="PANTHER" id="PTHR30344">
    <property type="entry name" value="6-PHOSPHOGLUCONOLACTONASE-RELATED"/>
    <property type="match status" value="1"/>
</dbReference>
<dbReference type="InterPro" id="IPR050282">
    <property type="entry name" value="Cycloisomerase_2"/>
</dbReference>
<evidence type="ECO:0000313" key="3">
    <source>
        <dbReference type="EMBL" id="OZI67960.1"/>
    </source>
</evidence>
<dbReference type="RefSeq" id="WP_094830442.1">
    <property type="nucleotide sequence ID" value="NZ_NEVR01000001.1"/>
</dbReference>
<evidence type="ECO:0000256" key="2">
    <source>
        <dbReference type="ARBA" id="ARBA00022526"/>
    </source>
</evidence>
<proteinExistence type="inferred from homology"/>
<dbReference type="InterPro" id="IPR019405">
    <property type="entry name" value="Lactonase_7-beta_prop"/>
</dbReference>
<gene>
    <name evidence="3" type="ORF">CAL27_00365</name>
</gene>
<dbReference type="Proteomes" id="UP000216354">
    <property type="component" value="Unassembled WGS sequence"/>
</dbReference>
<dbReference type="InterPro" id="IPR015943">
    <property type="entry name" value="WD40/YVTN_repeat-like_dom_sf"/>
</dbReference>
<comment type="similarity">
    <text evidence="1">Belongs to the cycloisomerase 2 family.</text>
</comment>
<dbReference type="InterPro" id="IPR011048">
    <property type="entry name" value="Haem_d1_sf"/>
</dbReference>
<organism evidence="3 4">
    <name type="scientific">Bordetella genomosp. 1</name>
    <dbReference type="NCBI Taxonomy" id="1395607"/>
    <lineage>
        <taxon>Bacteria</taxon>
        <taxon>Pseudomonadati</taxon>
        <taxon>Pseudomonadota</taxon>
        <taxon>Betaproteobacteria</taxon>
        <taxon>Burkholderiales</taxon>
        <taxon>Alcaligenaceae</taxon>
        <taxon>Bordetella</taxon>
    </lineage>
</organism>
<keyword evidence="2" id="KW-0119">Carbohydrate metabolism</keyword>
<evidence type="ECO:0000256" key="1">
    <source>
        <dbReference type="ARBA" id="ARBA00005564"/>
    </source>
</evidence>
<comment type="caution">
    <text evidence="3">The sequence shown here is derived from an EMBL/GenBank/DDBJ whole genome shotgun (WGS) entry which is preliminary data.</text>
</comment>